<comment type="caution">
    <text evidence="9">The sequence shown here is derived from an EMBL/GenBank/DDBJ whole genome shotgun (WGS) entry which is preliminary data.</text>
</comment>
<evidence type="ECO:0000256" key="7">
    <source>
        <dbReference type="SAM" id="MobiDB-lite"/>
    </source>
</evidence>
<name>A0ABD3VPI7_SINWO</name>
<gene>
    <name evidence="9" type="ORF">ACJMK2_005264</name>
</gene>
<accession>A0ABD3VPI7</accession>
<keyword evidence="2 5" id="KW-0863">Zinc-finger</keyword>
<keyword evidence="1" id="KW-0479">Metal-binding</keyword>
<feature type="non-terminal residue" evidence="9">
    <location>
        <position position="1"/>
    </location>
</feature>
<dbReference type="Proteomes" id="UP001634394">
    <property type="component" value="Unassembled WGS sequence"/>
</dbReference>
<dbReference type="InterPro" id="IPR006612">
    <property type="entry name" value="THAP_Znf"/>
</dbReference>
<keyword evidence="10" id="KW-1185">Reference proteome</keyword>
<dbReference type="AlphaFoldDB" id="A0ABD3VPI7"/>
<evidence type="ECO:0000256" key="1">
    <source>
        <dbReference type="ARBA" id="ARBA00022723"/>
    </source>
</evidence>
<dbReference type="PANTHER" id="PTHR23080">
    <property type="entry name" value="THAP DOMAIN PROTEIN"/>
    <property type="match status" value="1"/>
</dbReference>
<keyword evidence="3" id="KW-0862">Zinc</keyword>
<dbReference type="Pfam" id="PF05485">
    <property type="entry name" value="THAP"/>
    <property type="match status" value="1"/>
</dbReference>
<keyword evidence="4 5" id="KW-0238">DNA-binding</keyword>
<evidence type="ECO:0000256" key="5">
    <source>
        <dbReference type="PROSITE-ProRule" id="PRU00309"/>
    </source>
</evidence>
<evidence type="ECO:0000256" key="4">
    <source>
        <dbReference type="ARBA" id="ARBA00023125"/>
    </source>
</evidence>
<evidence type="ECO:0000256" key="3">
    <source>
        <dbReference type="ARBA" id="ARBA00022833"/>
    </source>
</evidence>
<evidence type="ECO:0000256" key="6">
    <source>
        <dbReference type="SAM" id="Coils"/>
    </source>
</evidence>
<feature type="non-terminal residue" evidence="9">
    <location>
        <position position="257"/>
    </location>
</feature>
<feature type="domain" description="THAP-type" evidence="8">
    <location>
        <begin position="1"/>
        <end position="73"/>
    </location>
</feature>
<organism evidence="9 10">
    <name type="scientific">Sinanodonta woodiana</name>
    <name type="common">Chinese pond mussel</name>
    <name type="synonym">Anodonta woodiana</name>
    <dbReference type="NCBI Taxonomy" id="1069815"/>
    <lineage>
        <taxon>Eukaryota</taxon>
        <taxon>Metazoa</taxon>
        <taxon>Spiralia</taxon>
        <taxon>Lophotrochozoa</taxon>
        <taxon>Mollusca</taxon>
        <taxon>Bivalvia</taxon>
        <taxon>Autobranchia</taxon>
        <taxon>Heteroconchia</taxon>
        <taxon>Palaeoheterodonta</taxon>
        <taxon>Unionida</taxon>
        <taxon>Unionoidea</taxon>
        <taxon>Unionidae</taxon>
        <taxon>Unioninae</taxon>
        <taxon>Sinanodonta</taxon>
    </lineage>
</organism>
<dbReference type="GO" id="GO:0008270">
    <property type="term" value="F:zinc ion binding"/>
    <property type="evidence" value="ECO:0007669"/>
    <property type="project" value="UniProtKB-KW"/>
</dbReference>
<evidence type="ECO:0000313" key="10">
    <source>
        <dbReference type="Proteomes" id="UP001634394"/>
    </source>
</evidence>
<feature type="region of interest" description="Disordered" evidence="7">
    <location>
        <begin position="78"/>
        <end position="98"/>
    </location>
</feature>
<keyword evidence="6" id="KW-0175">Coiled coil</keyword>
<dbReference type="PROSITE" id="PS50950">
    <property type="entry name" value="ZF_THAP"/>
    <property type="match status" value="1"/>
</dbReference>
<dbReference type="InterPro" id="IPR027805">
    <property type="entry name" value="Transposase_HTH_dom"/>
</dbReference>
<dbReference type="EMBL" id="JBJQND010000010">
    <property type="protein sequence ID" value="KAL3863510.1"/>
    <property type="molecule type" value="Genomic_DNA"/>
</dbReference>
<feature type="coiled-coil region" evidence="6">
    <location>
        <begin position="114"/>
        <end position="141"/>
    </location>
</feature>
<protein>
    <recommendedName>
        <fullName evidence="8">THAP-type domain-containing protein</fullName>
    </recommendedName>
</protein>
<dbReference type="GO" id="GO:0003677">
    <property type="term" value="F:DNA binding"/>
    <property type="evidence" value="ECO:0007669"/>
    <property type="project" value="UniProtKB-UniRule"/>
</dbReference>
<evidence type="ECO:0000256" key="2">
    <source>
        <dbReference type="ARBA" id="ARBA00022771"/>
    </source>
</evidence>
<evidence type="ECO:0000313" key="9">
    <source>
        <dbReference type="EMBL" id="KAL3863510.1"/>
    </source>
</evidence>
<sequence>FYIIPSDRSRRERWLQAISRAKLNPDGSINKNKRWSPRSGHCYVCSAHFITVKLAEPCQARKKLKLVDENSQLDKPYCTLSDDTIGEESQHQETKSPEVPQLMPMKRPLEKSEREMMYVEMENLRKERDNALQKIPGLESIICAASLSSASVEGNDDACQNMTGISWEVFLPLFTYLSTCITSKWSNKASLPLREQLFLTLVKLRHNVSFDLLAHIKGIPKSTTIDYFWKWIDLMNGKIGFMITEIDRETIFSTIPP</sequence>
<proteinExistence type="predicted"/>
<reference evidence="9 10" key="1">
    <citation type="submission" date="2024-11" db="EMBL/GenBank/DDBJ databases">
        <title>Chromosome-level genome assembly of the freshwater bivalve Anodonta woodiana.</title>
        <authorList>
            <person name="Chen X."/>
        </authorList>
    </citation>
    <scope>NUCLEOTIDE SEQUENCE [LARGE SCALE GENOMIC DNA]</scope>
    <source>
        <strain evidence="9">MN2024</strain>
        <tissue evidence="9">Gills</tissue>
    </source>
</reference>
<evidence type="ECO:0000259" key="8">
    <source>
        <dbReference type="PROSITE" id="PS50950"/>
    </source>
</evidence>
<dbReference type="Pfam" id="PF13613">
    <property type="entry name" value="HTH_Tnp_4"/>
    <property type="match status" value="1"/>
</dbReference>